<dbReference type="InterPro" id="IPR050312">
    <property type="entry name" value="IolE/XylAMocC-like"/>
</dbReference>
<evidence type="ECO:0000313" key="3">
    <source>
        <dbReference type="Proteomes" id="UP000199315"/>
    </source>
</evidence>
<organism evidence="2 3">
    <name type="scientific">Anaerobium acetethylicum</name>
    <dbReference type="NCBI Taxonomy" id="1619234"/>
    <lineage>
        <taxon>Bacteria</taxon>
        <taxon>Bacillati</taxon>
        <taxon>Bacillota</taxon>
        <taxon>Clostridia</taxon>
        <taxon>Lachnospirales</taxon>
        <taxon>Lachnospiraceae</taxon>
        <taxon>Anaerobium</taxon>
    </lineage>
</organism>
<dbReference type="RefSeq" id="WP_091235470.1">
    <property type="nucleotide sequence ID" value="NZ_FMKA01000021.1"/>
</dbReference>
<sequence length="323" mass="37736">MSDIKFGITLYSFSTEYIHEKLDLEGVLKKVKDMGYKGIEIIPAQMAPEYPYLSDEWIEELKGLLVKYELEPVCWSAYIDMGIRSDRDLTEQEIIQYTVNDMIYAKKAGFPMVRTQHAISPEIFRKMIPFCKQLDMKLTIEMHHPHHPEVPVWKEFFEIMKGEGKGYLGYVIDFSIYQTMPHKLYLDQALEYGCRPEKLDEIIEMHKKGGDMEAIENGDYNSIEKHTAEEMFGKFSAPARIDQIKDTIDCCFYIHGKFYYLDNSEHDPCIPFEELIPTIRNAGFKGYIASEYEGHHFDETIDSEEQLTHFIELNTKILDAIQD</sequence>
<keyword evidence="2" id="KW-0413">Isomerase</keyword>
<name>A0A1D3TW60_9FIRM</name>
<reference evidence="2 3" key="1">
    <citation type="submission" date="2016-09" db="EMBL/GenBank/DDBJ databases">
        <authorList>
            <person name="Capua I."/>
            <person name="De Benedictis P."/>
            <person name="Joannis T."/>
            <person name="Lombin L.H."/>
            <person name="Cattoli G."/>
        </authorList>
    </citation>
    <scope>NUCLEOTIDE SEQUENCE [LARGE SCALE GENOMIC DNA]</scope>
    <source>
        <strain evidence="2 3">GluBS11</strain>
    </source>
</reference>
<dbReference type="InterPro" id="IPR036237">
    <property type="entry name" value="Xyl_isomerase-like_sf"/>
</dbReference>
<feature type="domain" description="Xylose isomerase-like TIM barrel" evidence="1">
    <location>
        <begin position="28"/>
        <end position="302"/>
    </location>
</feature>
<dbReference type="Proteomes" id="UP000199315">
    <property type="component" value="Unassembled WGS sequence"/>
</dbReference>
<keyword evidence="3" id="KW-1185">Reference proteome</keyword>
<dbReference type="SUPFAM" id="SSF51658">
    <property type="entry name" value="Xylose isomerase-like"/>
    <property type="match status" value="1"/>
</dbReference>
<evidence type="ECO:0000313" key="2">
    <source>
        <dbReference type="EMBL" id="SCP98469.1"/>
    </source>
</evidence>
<dbReference type="EMBL" id="FMKA01000021">
    <property type="protein sequence ID" value="SCP98469.1"/>
    <property type="molecule type" value="Genomic_DNA"/>
</dbReference>
<dbReference type="OrthoDB" id="1883766at2"/>
<dbReference type="InterPro" id="IPR013022">
    <property type="entry name" value="Xyl_isomerase-like_TIM-brl"/>
</dbReference>
<proteinExistence type="predicted"/>
<dbReference type="PANTHER" id="PTHR12110">
    <property type="entry name" value="HYDROXYPYRUVATE ISOMERASE"/>
    <property type="match status" value="1"/>
</dbReference>
<dbReference type="Gene3D" id="3.20.20.150">
    <property type="entry name" value="Divalent-metal-dependent TIM barrel enzymes"/>
    <property type="match status" value="1"/>
</dbReference>
<protein>
    <submittedName>
        <fullName evidence="2">Xylose isomerase-like TIM barrel</fullName>
    </submittedName>
</protein>
<gene>
    <name evidence="2" type="ORF">SAMN05421730_102118</name>
</gene>
<dbReference type="Pfam" id="PF01261">
    <property type="entry name" value="AP_endonuc_2"/>
    <property type="match status" value="1"/>
</dbReference>
<dbReference type="PANTHER" id="PTHR12110:SF41">
    <property type="entry name" value="INOSOSE DEHYDRATASE"/>
    <property type="match status" value="1"/>
</dbReference>
<dbReference type="STRING" id="1619234.SAMN05421730_102118"/>
<dbReference type="AlphaFoldDB" id="A0A1D3TW60"/>
<accession>A0A1D3TW60</accession>
<dbReference type="GO" id="GO:0016853">
    <property type="term" value="F:isomerase activity"/>
    <property type="evidence" value="ECO:0007669"/>
    <property type="project" value="UniProtKB-KW"/>
</dbReference>
<evidence type="ECO:0000259" key="1">
    <source>
        <dbReference type="Pfam" id="PF01261"/>
    </source>
</evidence>